<evidence type="ECO:0008006" key="6">
    <source>
        <dbReference type="Google" id="ProtNLM"/>
    </source>
</evidence>
<dbReference type="Gene3D" id="1.10.10.10">
    <property type="entry name" value="Winged helix-like DNA-binding domain superfamily/Winged helix DNA-binding domain"/>
    <property type="match status" value="1"/>
</dbReference>
<reference evidence="4 5" key="1">
    <citation type="submission" date="2016-11" db="EMBL/GenBank/DDBJ databases">
        <authorList>
            <person name="Jaros S."/>
            <person name="Januszkiewicz K."/>
            <person name="Wedrychowicz H."/>
        </authorList>
    </citation>
    <scope>NUCLEOTIDE SEQUENCE [LARGE SCALE GENOMIC DNA]</scope>
    <source>
        <strain evidence="4 5">DSM 21986</strain>
    </source>
</reference>
<feature type="domain" description="Conserved virulence factor B first S1" evidence="2">
    <location>
        <begin position="4"/>
        <end position="64"/>
    </location>
</feature>
<sequence length="281" mass="32257">MLTLGTYQTLSVARETDHGYILKEDKGAEVLLPGNLASRELQKGENARVFIYKDGEERITATMQDPKITLNRIALLTVKDITRHGAFLDWGLDKDLFLPHSEQTIKLREGNSCLVYLYLDEETDRLVASMKIDRFLDNTTLSVEEMEKVDLWILDKTDLGYNVAINGKHRGLIYHNEFFDEVSHGDKTTGYIKQIRADHKIDVTLRPIGYDKVQSRADLILHRLKKSGGCLDLHDKSDPGEIRERLKMSKKTFKKAIGLLYREDIIDIREDGIYLTEENSD</sequence>
<dbReference type="PIRSF" id="PIRSF012524">
    <property type="entry name" value="YitL_S1"/>
    <property type="match status" value="1"/>
</dbReference>
<feature type="domain" description="Conserved virulence factor B-like winged helix" evidence="3">
    <location>
        <begin position="219"/>
        <end position="275"/>
    </location>
</feature>
<accession>A0A1M5BX10</accession>
<evidence type="ECO:0000256" key="1">
    <source>
        <dbReference type="PIRNR" id="PIRNR012524"/>
    </source>
</evidence>
<gene>
    <name evidence="4" type="ORF">SAMN05443144_10914</name>
</gene>
<dbReference type="PANTHER" id="PTHR37296">
    <property type="entry name" value="CONSERVED VIRULENCE FACTOR B"/>
    <property type="match status" value="1"/>
</dbReference>
<organism evidence="4 5">
    <name type="scientific">Fodinibius roseus</name>
    <dbReference type="NCBI Taxonomy" id="1194090"/>
    <lineage>
        <taxon>Bacteria</taxon>
        <taxon>Pseudomonadati</taxon>
        <taxon>Balneolota</taxon>
        <taxon>Balneolia</taxon>
        <taxon>Balneolales</taxon>
        <taxon>Balneolaceae</taxon>
        <taxon>Fodinibius</taxon>
    </lineage>
</organism>
<feature type="domain" description="Conserved virulence factor B first S1" evidence="2">
    <location>
        <begin position="75"/>
        <end position="131"/>
    </location>
</feature>
<keyword evidence="5" id="KW-1185">Reference proteome</keyword>
<dbReference type="InterPro" id="IPR014464">
    <property type="entry name" value="CvfB_fam"/>
</dbReference>
<dbReference type="InterPro" id="IPR012340">
    <property type="entry name" value="NA-bd_OB-fold"/>
</dbReference>
<dbReference type="RefSeq" id="WP_073062979.1">
    <property type="nucleotide sequence ID" value="NZ_FQUS01000009.1"/>
</dbReference>
<dbReference type="PANTHER" id="PTHR37296:SF1">
    <property type="entry name" value="CONSERVED VIRULENCE FACTOR B"/>
    <property type="match status" value="1"/>
</dbReference>
<evidence type="ECO:0000259" key="2">
    <source>
        <dbReference type="Pfam" id="PF13509"/>
    </source>
</evidence>
<dbReference type="InterPro" id="IPR039566">
    <property type="entry name" value="CvfB_S1_st"/>
</dbReference>
<evidence type="ECO:0000259" key="3">
    <source>
        <dbReference type="Pfam" id="PF17783"/>
    </source>
</evidence>
<dbReference type="InterPro" id="IPR036388">
    <property type="entry name" value="WH-like_DNA-bd_sf"/>
</dbReference>
<dbReference type="AlphaFoldDB" id="A0A1M5BX10"/>
<protein>
    <recommendedName>
        <fullName evidence="6">S1 motif domain-containing protein</fullName>
    </recommendedName>
</protein>
<name>A0A1M5BX10_9BACT</name>
<evidence type="ECO:0000313" key="5">
    <source>
        <dbReference type="Proteomes" id="UP000184041"/>
    </source>
</evidence>
<dbReference type="Pfam" id="PF13509">
    <property type="entry name" value="S1_2"/>
    <property type="match status" value="2"/>
</dbReference>
<evidence type="ECO:0000313" key="4">
    <source>
        <dbReference type="EMBL" id="SHF46941.1"/>
    </source>
</evidence>
<proteinExistence type="inferred from homology"/>
<comment type="similarity">
    <text evidence="1">Belongs to the CvfB family.</text>
</comment>
<dbReference type="EMBL" id="FQUS01000009">
    <property type="protein sequence ID" value="SHF46941.1"/>
    <property type="molecule type" value="Genomic_DNA"/>
</dbReference>
<dbReference type="Gene3D" id="2.40.50.140">
    <property type="entry name" value="Nucleic acid-binding proteins"/>
    <property type="match status" value="2"/>
</dbReference>
<dbReference type="Pfam" id="PF17783">
    <property type="entry name" value="WHD_CvfB"/>
    <property type="match status" value="1"/>
</dbReference>
<dbReference type="Proteomes" id="UP000184041">
    <property type="component" value="Unassembled WGS sequence"/>
</dbReference>
<dbReference type="InterPro" id="IPR040764">
    <property type="entry name" value="CvfB_WH"/>
</dbReference>
<dbReference type="OrthoDB" id="9801597at2"/>